<reference evidence="7" key="1">
    <citation type="journal article" date="2019" name="Int. J. Syst. Evol. Microbiol.">
        <title>The Global Catalogue of Microorganisms (GCM) 10K type strain sequencing project: providing services to taxonomists for standard genome sequencing and annotation.</title>
        <authorList>
            <consortium name="The Broad Institute Genomics Platform"/>
            <consortium name="The Broad Institute Genome Sequencing Center for Infectious Disease"/>
            <person name="Wu L."/>
            <person name="Ma J."/>
        </authorList>
    </citation>
    <scope>NUCLEOTIDE SEQUENCE [LARGE SCALE GENOMIC DNA]</scope>
    <source>
        <strain evidence="7">CGMCC 1.15304</strain>
    </source>
</reference>
<dbReference type="Pfam" id="PF08376">
    <property type="entry name" value="NIT"/>
    <property type="match status" value="1"/>
</dbReference>
<keyword evidence="7" id="KW-1185">Reference proteome</keyword>
<evidence type="ECO:0000259" key="5">
    <source>
        <dbReference type="PROSITE" id="PS51063"/>
    </source>
</evidence>
<feature type="domain" description="Cyclic nucleotide-binding" evidence="4">
    <location>
        <begin position="291"/>
        <end position="394"/>
    </location>
</feature>
<dbReference type="CDD" id="cd00038">
    <property type="entry name" value="CAP_ED"/>
    <property type="match status" value="1"/>
</dbReference>
<dbReference type="PANTHER" id="PTHR24567:SF26">
    <property type="entry name" value="REGULATORY PROTEIN YEIL"/>
    <property type="match status" value="1"/>
</dbReference>
<dbReference type="InterPro" id="IPR036390">
    <property type="entry name" value="WH_DNA-bd_sf"/>
</dbReference>
<keyword evidence="2" id="KW-0238">DNA-binding</keyword>
<dbReference type="RefSeq" id="WP_068151370.1">
    <property type="nucleotide sequence ID" value="NZ_JBHSCR010000003.1"/>
</dbReference>
<keyword evidence="3" id="KW-0804">Transcription</keyword>
<dbReference type="SMART" id="SM00100">
    <property type="entry name" value="cNMP"/>
    <property type="match status" value="1"/>
</dbReference>
<dbReference type="PROSITE" id="PS51063">
    <property type="entry name" value="HTH_CRP_2"/>
    <property type="match status" value="1"/>
</dbReference>
<dbReference type="Pfam" id="PF13545">
    <property type="entry name" value="HTH_Crp_2"/>
    <property type="match status" value="1"/>
</dbReference>
<evidence type="ECO:0000256" key="1">
    <source>
        <dbReference type="ARBA" id="ARBA00023015"/>
    </source>
</evidence>
<evidence type="ECO:0000256" key="2">
    <source>
        <dbReference type="ARBA" id="ARBA00023125"/>
    </source>
</evidence>
<dbReference type="Gene3D" id="1.10.10.10">
    <property type="entry name" value="Winged helix-like DNA-binding domain superfamily/Winged helix DNA-binding domain"/>
    <property type="match status" value="1"/>
</dbReference>
<gene>
    <name evidence="6" type="ORF">ACFO5Q_04760</name>
</gene>
<dbReference type="SUPFAM" id="SSF51206">
    <property type="entry name" value="cAMP-binding domain-like"/>
    <property type="match status" value="1"/>
</dbReference>
<dbReference type="Pfam" id="PF00027">
    <property type="entry name" value="cNMP_binding"/>
    <property type="match status" value="1"/>
</dbReference>
<dbReference type="EMBL" id="JBHSCR010000003">
    <property type="protein sequence ID" value="MFC4347148.1"/>
    <property type="molecule type" value="Genomic_DNA"/>
</dbReference>
<dbReference type="InterPro" id="IPR012318">
    <property type="entry name" value="HTH_CRP"/>
</dbReference>
<dbReference type="PROSITE" id="PS50042">
    <property type="entry name" value="CNMP_BINDING_3"/>
    <property type="match status" value="1"/>
</dbReference>
<name>A0ABV8U8M4_9PROT</name>
<dbReference type="InterPro" id="IPR013587">
    <property type="entry name" value="Nitrate/nitrite_sensing"/>
</dbReference>
<dbReference type="PANTHER" id="PTHR24567">
    <property type="entry name" value="CRP FAMILY TRANSCRIPTIONAL REGULATORY PROTEIN"/>
    <property type="match status" value="1"/>
</dbReference>
<evidence type="ECO:0000259" key="4">
    <source>
        <dbReference type="PROSITE" id="PS50042"/>
    </source>
</evidence>
<proteinExistence type="predicted"/>
<dbReference type="InterPro" id="IPR014710">
    <property type="entry name" value="RmlC-like_jellyroll"/>
</dbReference>
<dbReference type="InterPro" id="IPR018490">
    <property type="entry name" value="cNMP-bd_dom_sf"/>
</dbReference>
<evidence type="ECO:0000313" key="6">
    <source>
        <dbReference type="EMBL" id="MFC4347148.1"/>
    </source>
</evidence>
<sequence>MNTPVQNTKLVQELLHKLGDVVHKIQRERGCAGLLLDSLGKIFSRRYDEQNKAVDKVIAELRAFSGRTDVRDALPPSFEARLTFLLRKFDELADVRDQIRLMKVRYTQALNNYTFKFTVPTIDAMIELAQREPRHNSALVSAYSNFLQWKERVGMERALGARGFYTFSFRNQEFCDRFVALVAEQRTYFDTFKALASPGQIAVLQEAVQDADLRALGKINDLLEEGAPPSEIEQYSGETWFELLTRMIDGLRQAEVTLVDGLEGAATPVSNSSAHSGKMAQYRPFLKSLPMLAALADGDLDELLSLSQVREYEKDKLLFLRDEPAARMYIILEGWVKAYNGLETGEEAILQMLGAGETLLESAVFLNMPTPVNAQVVEHATLLSIPAPVIRQRIQASPQLAVNMLNAVSLRSQRLVQQLELSRLKSAQERVGWFLLRLRLNQKSPDGTILLPYEKSIIASYLDMRPETFSRTLKKFKDEGFKVATDYVVMPDDNALCGFCDAELAGNCNRVHTDECARPELSDLVFKPDA</sequence>
<organism evidence="6 7">
    <name type="scientific">Kordiimonas lipolytica</name>
    <dbReference type="NCBI Taxonomy" id="1662421"/>
    <lineage>
        <taxon>Bacteria</taxon>
        <taxon>Pseudomonadati</taxon>
        <taxon>Pseudomonadota</taxon>
        <taxon>Alphaproteobacteria</taxon>
        <taxon>Kordiimonadales</taxon>
        <taxon>Kordiimonadaceae</taxon>
        <taxon>Kordiimonas</taxon>
    </lineage>
</organism>
<dbReference type="InterPro" id="IPR050397">
    <property type="entry name" value="Env_Response_Regulators"/>
</dbReference>
<evidence type="ECO:0000256" key="3">
    <source>
        <dbReference type="ARBA" id="ARBA00023163"/>
    </source>
</evidence>
<dbReference type="SUPFAM" id="SSF46785">
    <property type="entry name" value="Winged helix' DNA-binding domain"/>
    <property type="match status" value="1"/>
</dbReference>
<feature type="domain" description="HTH crp-type" evidence="5">
    <location>
        <begin position="425"/>
        <end position="492"/>
    </location>
</feature>
<comment type="caution">
    <text evidence="6">The sequence shown here is derived from an EMBL/GenBank/DDBJ whole genome shotgun (WGS) entry which is preliminary data.</text>
</comment>
<dbReference type="InterPro" id="IPR036388">
    <property type="entry name" value="WH-like_DNA-bd_sf"/>
</dbReference>
<protein>
    <submittedName>
        <fullName evidence="6">Nitrate- and nitrite sensing domain-containing protein</fullName>
    </submittedName>
</protein>
<dbReference type="InterPro" id="IPR000595">
    <property type="entry name" value="cNMP-bd_dom"/>
</dbReference>
<dbReference type="Proteomes" id="UP001595776">
    <property type="component" value="Unassembled WGS sequence"/>
</dbReference>
<dbReference type="Gene3D" id="2.60.120.10">
    <property type="entry name" value="Jelly Rolls"/>
    <property type="match status" value="1"/>
</dbReference>
<accession>A0ABV8U8M4</accession>
<keyword evidence="1" id="KW-0805">Transcription regulation</keyword>
<evidence type="ECO:0000313" key="7">
    <source>
        <dbReference type="Proteomes" id="UP001595776"/>
    </source>
</evidence>